<gene>
    <name evidence="1" type="ORF">AKJ09_08593</name>
</gene>
<dbReference type="AlphaFoldDB" id="A0A0K1Q931"/>
<reference evidence="1 2" key="1">
    <citation type="submission" date="2015-08" db="EMBL/GenBank/DDBJ databases">
        <authorList>
            <person name="Babu N.S."/>
            <person name="Beckwith C.J."/>
            <person name="Beseler K.G."/>
            <person name="Brison A."/>
            <person name="Carone J.V."/>
            <person name="Caskin T.P."/>
            <person name="Diamond M."/>
            <person name="Durham M.E."/>
            <person name="Foxe J.M."/>
            <person name="Go M."/>
            <person name="Henderson B.A."/>
            <person name="Jones I.B."/>
            <person name="McGettigan J.A."/>
            <person name="Micheletti S.J."/>
            <person name="Nasrallah M.E."/>
            <person name="Ortiz D."/>
            <person name="Piller C.R."/>
            <person name="Privatt S.R."/>
            <person name="Schneider S.L."/>
            <person name="Sharp S."/>
            <person name="Smith T.C."/>
            <person name="Stanton J.D."/>
            <person name="Ullery H.E."/>
            <person name="Wilson R.J."/>
            <person name="Serrano M.G."/>
            <person name="Buck G."/>
            <person name="Lee V."/>
            <person name="Wang Y."/>
            <person name="Carvalho R."/>
            <person name="Voegtly L."/>
            <person name="Shi R."/>
            <person name="Duckworth R."/>
            <person name="Johnson A."/>
            <person name="Loviza R."/>
            <person name="Walstead R."/>
            <person name="Shah Z."/>
            <person name="Kiflezghi M."/>
            <person name="Wade K."/>
            <person name="Ball S.L."/>
            <person name="Bradley K.W."/>
            <person name="Asai D.J."/>
            <person name="Bowman C.A."/>
            <person name="Russell D.A."/>
            <person name="Pope W.H."/>
            <person name="Jacobs-Sera D."/>
            <person name="Hendrix R.W."/>
            <person name="Hatfull G.F."/>
        </authorList>
    </citation>
    <scope>NUCLEOTIDE SEQUENCE [LARGE SCALE GENOMIC DNA]</scope>
    <source>
        <strain evidence="1 2">DSM 27648</strain>
    </source>
</reference>
<evidence type="ECO:0000313" key="1">
    <source>
        <dbReference type="EMBL" id="AKV01930.1"/>
    </source>
</evidence>
<name>A0A0K1Q931_9BACT</name>
<dbReference type="KEGG" id="llu:AKJ09_08593"/>
<sequence>MIFAASAPADAALTRTPRFDGVAGAVPEAVCALEASGGDGSGG</sequence>
<protein>
    <submittedName>
        <fullName evidence="1">Uncharacterized protein</fullName>
    </submittedName>
</protein>
<keyword evidence="2" id="KW-1185">Reference proteome</keyword>
<organism evidence="1 2">
    <name type="scientific">Labilithrix luteola</name>
    <dbReference type="NCBI Taxonomy" id="1391654"/>
    <lineage>
        <taxon>Bacteria</taxon>
        <taxon>Pseudomonadati</taxon>
        <taxon>Myxococcota</taxon>
        <taxon>Polyangia</taxon>
        <taxon>Polyangiales</taxon>
        <taxon>Labilitrichaceae</taxon>
        <taxon>Labilithrix</taxon>
    </lineage>
</organism>
<proteinExistence type="predicted"/>
<dbReference type="EMBL" id="CP012333">
    <property type="protein sequence ID" value="AKV01930.1"/>
    <property type="molecule type" value="Genomic_DNA"/>
</dbReference>
<accession>A0A0K1Q931</accession>
<dbReference type="Proteomes" id="UP000064967">
    <property type="component" value="Chromosome"/>
</dbReference>
<evidence type="ECO:0000313" key="2">
    <source>
        <dbReference type="Proteomes" id="UP000064967"/>
    </source>
</evidence>